<dbReference type="Proteomes" id="UP000030960">
    <property type="component" value="Unassembled WGS sequence"/>
</dbReference>
<keyword evidence="2" id="KW-1185">Reference proteome</keyword>
<gene>
    <name evidence="1" type="ORF">OA50_03630</name>
</gene>
<dbReference type="RefSeq" id="WP_223306247.1">
    <property type="nucleotide sequence ID" value="NZ_JSUQ01000015.1"/>
</dbReference>
<comment type="caution">
    <text evidence="1">The sequence shown here is derived from an EMBL/GenBank/DDBJ whole genome shotgun (WGS) entry which is preliminary data.</text>
</comment>
<accession>A0A0B3SMG1</accession>
<proteinExistence type="predicted"/>
<evidence type="ECO:0000313" key="2">
    <source>
        <dbReference type="Proteomes" id="UP000030960"/>
    </source>
</evidence>
<name>A0A0B3SMG1_9RHOB</name>
<evidence type="ECO:0000313" key="1">
    <source>
        <dbReference type="EMBL" id="KHQ51729.1"/>
    </source>
</evidence>
<organism evidence="1 2">
    <name type="scientific">Mameliella alba</name>
    <dbReference type="NCBI Taxonomy" id="561184"/>
    <lineage>
        <taxon>Bacteria</taxon>
        <taxon>Pseudomonadati</taxon>
        <taxon>Pseudomonadota</taxon>
        <taxon>Alphaproteobacteria</taxon>
        <taxon>Rhodobacterales</taxon>
        <taxon>Roseobacteraceae</taxon>
        <taxon>Mameliella</taxon>
    </lineage>
</organism>
<protein>
    <submittedName>
        <fullName evidence="1">Uncharacterized protein</fullName>
    </submittedName>
</protein>
<dbReference type="AlphaFoldDB" id="A0A0B3SMG1"/>
<sequence length="378" mass="41057">MLNLHGILLACLLPGFAGPVLAEREVHVVSVGDGYQTEDYYALPEARLVVDRPGEEIGLVLLDGGELHWKVEATAGTIIGEIIRSGPGPTDSKVTLNGIPMAGVQVSGLPLAFRPLGSEFRTLVEAVTDSMETERLSSFQGVHKATDVPVRVDRVDTRTEGLSRDYLSRRLGENDDLPPKIRDWTRNQGGNTDFTLVFDETGITLSSPTGTRRFAISPDVPDVLLPATAVYDPGSQMIYCITYGDEGFLYSVDGQTGAWAVVTDLDEYDAAEMLYDAESRLLIATGAFSRPGEIRIFGLDGRRSSIFIPTTSFPGLTDLFDYGNEHGPPLTPYVFSDGWLLLEAVSRRDGNTPVAGGYRVYAVQVDTGDVRLLSYGND</sequence>
<dbReference type="EMBL" id="JSUQ01000015">
    <property type="protein sequence ID" value="KHQ51729.1"/>
    <property type="molecule type" value="Genomic_DNA"/>
</dbReference>
<reference evidence="1 2" key="1">
    <citation type="submission" date="2014-10" db="EMBL/GenBank/DDBJ databases">
        <title>Genome sequence of Ponticoccus sp. strain UMTAT08 isolated from clonal culture of toxic dinoflagellate Alexandrium tamiyavanichii.</title>
        <authorList>
            <person name="Gan H.Y."/>
            <person name="Muhd D.-D."/>
            <person name="Mohd Noor M.E."/>
            <person name="Yeong Y.S."/>
            <person name="Usup G."/>
        </authorList>
    </citation>
    <scope>NUCLEOTIDE SEQUENCE [LARGE SCALE GENOMIC DNA]</scope>
    <source>
        <strain evidence="1 2">UMTAT08</strain>
    </source>
</reference>
<dbReference type="SUPFAM" id="SSF63825">
    <property type="entry name" value="YWTD domain"/>
    <property type="match status" value="1"/>
</dbReference>